<feature type="domain" description="Histone deacetylase complex subunit SAP30 zinc-finger" evidence="12">
    <location>
        <begin position="171"/>
        <end position="239"/>
    </location>
</feature>
<accession>A0ABR1AAQ5</accession>
<dbReference type="InterPro" id="IPR025718">
    <property type="entry name" value="SAP30_Sin3-bd"/>
</dbReference>
<keyword evidence="8" id="KW-0238">DNA-binding</keyword>
<sequence>MDHLDTAYSFACGQLQAAGICQKWNYDTRWCLTGTDSPLRGQNGDLPDPEVPDSSLPESPSLAGFDSPQSKGIVNPGAPLPARPQHQRRLPRVFMDEEDWGGLCNDEADNGTAANHRHAFAGEPPWGLMDYLRFVLHTPVDLWIKDQLFEVMRGYTEGERVGGVVAGPSLELCCLEEEGERCNKPKGNASFSKRIQKSISQKKINLAVDKSARHLYICDFHKSLIQSVRNKRRRKGSDDDDGGDSPDHDTHFPEVDLFQLQVNTLRRYKRHFKLQTRPGLNKAQLVEIIGCHFRTIPVDEKETLTYFLCTVKNEKSMT</sequence>
<feature type="region of interest" description="Disordered" evidence="11">
    <location>
        <begin position="40"/>
        <end position="86"/>
    </location>
</feature>
<protein>
    <submittedName>
        <fullName evidence="14">Histone deacetylase complex subunit SAP30-like</fullName>
    </submittedName>
</protein>
<evidence type="ECO:0000256" key="2">
    <source>
        <dbReference type="ARBA" id="ARBA00006283"/>
    </source>
</evidence>
<comment type="caution">
    <text evidence="14">The sequence shown here is derived from an EMBL/GenBank/DDBJ whole genome shotgun (WGS) entry which is preliminary data.</text>
</comment>
<keyword evidence="5" id="KW-0863">Zinc-finger</keyword>
<dbReference type="Pfam" id="PF13866">
    <property type="entry name" value="zf-SAP30"/>
    <property type="match status" value="1"/>
</dbReference>
<evidence type="ECO:0000256" key="7">
    <source>
        <dbReference type="ARBA" id="ARBA00023015"/>
    </source>
</evidence>
<reference evidence="14 15" key="1">
    <citation type="submission" date="2021-05" db="EMBL/GenBank/DDBJ databases">
        <authorList>
            <person name="Zahm M."/>
            <person name="Klopp C."/>
            <person name="Cabau C."/>
            <person name="Kuhl H."/>
            <person name="Suciu R."/>
            <person name="Ciorpac M."/>
            <person name="Holostenco D."/>
            <person name="Gessner J."/>
            <person name="Wuertz S."/>
            <person name="Hohne C."/>
            <person name="Stock M."/>
            <person name="Gislard M."/>
            <person name="Lluch J."/>
            <person name="Milhes M."/>
            <person name="Lampietro C."/>
            <person name="Lopez Roques C."/>
            <person name="Donnadieu C."/>
            <person name="Du K."/>
            <person name="Schartl M."/>
            <person name="Guiguen Y."/>
        </authorList>
    </citation>
    <scope>NUCLEOTIDE SEQUENCE [LARGE SCALE GENOMIC DNA]</scope>
    <source>
        <strain evidence="14">Hh-F2</strain>
        <tissue evidence="14">Blood</tissue>
    </source>
</reference>
<keyword evidence="9" id="KW-0804">Transcription</keyword>
<evidence type="ECO:0000313" key="14">
    <source>
        <dbReference type="EMBL" id="KAK6494173.1"/>
    </source>
</evidence>
<comment type="similarity">
    <text evidence="2">Belongs to the SAP30 family.</text>
</comment>
<dbReference type="InterPro" id="IPR024145">
    <property type="entry name" value="His_deAcase_SAP30/SAP30L"/>
</dbReference>
<dbReference type="Gene3D" id="3.40.1800.30">
    <property type="match status" value="1"/>
</dbReference>
<evidence type="ECO:0000259" key="13">
    <source>
        <dbReference type="Pfam" id="PF13867"/>
    </source>
</evidence>
<proteinExistence type="inferred from homology"/>
<evidence type="ECO:0000313" key="15">
    <source>
        <dbReference type="Proteomes" id="UP001369086"/>
    </source>
</evidence>
<feature type="domain" description="Histone deacetylase complex subunit SAP30 Sin3 binding" evidence="13">
    <location>
        <begin position="260"/>
        <end position="312"/>
    </location>
</feature>
<keyword evidence="6" id="KW-0862">Zinc</keyword>
<keyword evidence="3" id="KW-0678">Repressor</keyword>
<evidence type="ECO:0000256" key="4">
    <source>
        <dbReference type="ARBA" id="ARBA00022723"/>
    </source>
</evidence>
<dbReference type="InterPro" id="IPR025717">
    <property type="entry name" value="SAP30_zn-finger"/>
</dbReference>
<feature type="region of interest" description="Disordered" evidence="11">
    <location>
        <begin position="229"/>
        <end position="252"/>
    </location>
</feature>
<name>A0ABR1AAQ5_HUSHU</name>
<keyword evidence="4" id="KW-0479">Metal-binding</keyword>
<evidence type="ECO:0000256" key="1">
    <source>
        <dbReference type="ARBA" id="ARBA00004123"/>
    </source>
</evidence>
<keyword evidence="15" id="KW-1185">Reference proteome</keyword>
<dbReference type="Gene3D" id="6.10.160.20">
    <property type="match status" value="1"/>
</dbReference>
<evidence type="ECO:0000256" key="3">
    <source>
        <dbReference type="ARBA" id="ARBA00022491"/>
    </source>
</evidence>
<evidence type="ECO:0000256" key="9">
    <source>
        <dbReference type="ARBA" id="ARBA00023163"/>
    </source>
</evidence>
<evidence type="ECO:0000256" key="5">
    <source>
        <dbReference type="ARBA" id="ARBA00022771"/>
    </source>
</evidence>
<dbReference type="Pfam" id="PF13867">
    <property type="entry name" value="SAP30_Sin3_bdg"/>
    <property type="match status" value="1"/>
</dbReference>
<dbReference type="PANTHER" id="PTHR13286:SF7">
    <property type="entry name" value="HISTONE DEACETYLASE COMPLEX SUBUNIT SAP30"/>
    <property type="match status" value="1"/>
</dbReference>
<keyword evidence="7" id="KW-0805">Transcription regulation</keyword>
<evidence type="ECO:0000256" key="8">
    <source>
        <dbReference type="ARBA" id="ARBA00023125"/>
    </source>
</evidence>
<comment type="subcellular location">
    <subcellularLocation>
        <location evidence="1">Nucleus</location>
    </subcellularLocation>
</comment>
<dbReference type="InterPro" id="IPR038291">
    <property type="entry name" value="SAP30_C_sf"/>
</dbReference>
<organism evidence="14 15">
    <name type="scientific">Huso huso</name>
    <name type="common">Beluga</name>
    <name type="synonym">Acipenser huso</name>
    <dbReference type="NCBI Taxonomy" id="61971"/>
    <lineage>
        <taxon>Eukaryota</taxon>
        <taxon>Metazoa</taxon>
        <taxon>Chordata</taxon>
        <taxon>Craniata</taxon>
        <taxon>Vertebrata</taxon>
        <taxon>Euteleostomi</taxon>
        <taxon>Actinopterygii</taxon>
        <taxon>Chondrostei</taxon>
        <taxon>Acipenseriformes</taxon>
        <taxon>Acipenseridae</taxon>
        <taxon>Huso</taxon>
    </lineage>
</organism>
<evidence type="ECO:0000259" key="12">
    <source>
        <dbReference type="Pfam" id="PF13866"/>
    </source>
</evidence>
<keyword evidence="10" id="KW-0539">Nucleus</keyword>
<dbReference type="EMBL" id="JAHFZB010000001">
    <property type="protein sequence ID" value="KAK6494173.1"/>
    <property type="molecule type" value="Genomic_DNA"/>
</dbReference>
<gene>
    <name evidence="14" type="ORF">HHUSO_G653</name>
</gene>
<evidence type="ECO:0000256" key="10">
    <source>
        <dbReference type="ARBA" id="ARBA00023242"/>
    </source>
</evidence>
<evidence type="ECO:0000256" key="11">
    <source>
        <dbReference type="SAM" id="MobiDB-lite"/>
    </source>
</evidence>
<evidence type="ECO:0000256" key="6">
    <source>
        <dbReference type="ARBA" id="ARBA00022833"/>
    </source>
</evidence>
<dbReference type="PANTHER" id="PTHR13286">
    <property type="entry name" value="SAP30"/>
    <property type="match status" value="1"/>
</dbReference>
<dbReference type="Proteomes" id="UP001369086">
    <property type="component" value="Unassembled WGS sequence"/>
</dbReference>